<sequence>MMEARLEATDFRGRRRTAGHASFYEPHANAPNPHPCDKLMAPLALPRPRTPQFSILIPAS</sequence>
<reference evidence="2 3" key="1">
    <citation type="journal article" date="2014" name="Curr. Biol.">
        <title>The genome of the clonal raider ant Cerapachys biroi.</title>
        <authorList>
            <person name="Oxley P.R."/>
            <person name="Ji L."/>
            <person name="Fetter-Pruneda I."/>
            <person name="McKenzie S.K."/>
            <person name="Li C."/>
            <person name="Hu H."/>
            <person name="Zhang G."/>
            <person name="Kronauer D.J."/>
        </authorList>
    </citation>
    <scope>NUCLEOTIDE SEQUENCE [LARGE SCALE GENOMIC DNA]</scope>
</reference>
<protein>
    <submittedName>
        <fullName evidence="2">Uncharacterized protein</fullName>
    </submittedName>
</protein>
<evidence type="ECO:0000256" key="1">
    <source>
        <dbReference type="SAM" id="MobiDB-lite"/>
    </source>
</evidence>
<proteinExistence type="predicted"/>
<evidence type="ECO:0000313" key="3">
    <source>
        <dbReference type="Proteomes" id="UP000053097"/>
    </source>
</evidence>
<keyword evidence="3" id="KW-1185">Reference proteome</keyword>
<accession>A0A026WAV1</accession>
<dbReference type="EMBL" id="KK107293">
    <property type="protein sequence ID" value="EZA53227.1"/>
    <property type="molecule type" value="Genomic_DNA"/>
</dbReference>
<name>A0A026WAV1_OOCBI</name>
<feature type="compositionally biased region" description="Basic and acidic residues" evidence="1">
    <location>
        <begin position="1"/>
        <end position="12"/>
    </location>
</feature>
<evidence type="ECO:0000313" key="2">
    <source>
        <dbReference type="EMBL" id="EZA53227.1"/>
    </source>
</evidence>
<gene>
    <name evidence="2" type="ORF">X777_06306</name>
</gene>
<feature type="region of interest" description="Disordered" evidence="1">
    <location>
        <begin position="1"/>
        <end position="34"/>
    </location>
</feature>
<dbReference type="AlphaFoldDB" id="A0A026WAV1"/>
<organism evidence="2 3">
    <name type="scientific">Ooceraea biroi</name>
    <name type="common">Clonal raider ant</name>
    <name type="synonym">Cerapachys biroi</name>
    <dbReference type="NCBI Taxonomy" id="2015173"/>
    <lineage>
        <taxon>Eukaryota</taxon>
        <taxon>Metazoa</taxon>
        <taxon>Ecdysozoa</taxon>
        <taxon>Arthropoda</taxon>
        <taxon>Hexapoda</taxon>
        <taxon>Insecta</taxon>
        <taxon>Pterygota</taxon>
        <taxon>Neoptera</taxon>
        <taxon>Endopterygota</taxon>
        <taxon>Hymenoptera</taxon>
        <taxon>Apocrita</taxon>
        <taxon>Aculeata</taxon>
        <taxon>Formicoidea</taxon>
        <taxon>Formicidae</taxon>
        <taxon>Dorylinae</taxon>
        <taxon>Ooceraea</taxon>
    </lineage>
</organism>
<dbReference type="Proteomes" id="UP000053097">
    <property type="component" value="Unassembled WGS sequence"/>
</dbReference>